<name>A0A2G5UZF9_9PELO</name>
<dbReference type="EMBL" id="PDUG01000002">
    <property type="protein sequence ID" value="PIC44781.1"/>
    <property type="molecule type" value="Genomic_DNA"/>
</dbReference>
<comment type="caution">
    <text evidence="2">The sequence shown here is derived from an EMBL/GenBank/DDBJ whole genome shotgun (WGS) entry which is preliminary data.</text>
</comment>
<evidence type="ECO:0000256" key="1">
    <source>
        <dbReference type="SAM" id="Phobius"/>
    </source>
</evidence>
<dbReference type="AlphaFoldDB" id="A0A2G5UZF9"/>
<protein>
    <submittedName>
        <fullName evidence="2">Uncharacterized protein</fullName>
    </submittedName>
</protein>
<accession>A0A2G5UZF9</accession>
<sequence>MHSIIKIINFLAFFLNEKGKAMLFMYDFIRFLEKFDKKYIKQCFSNVSSSNLITFTAIFRFSTVFRQFQCVFSAMTDFSRLLLISTGFLIIAISLKSSDLALARKSVDFAKIDEQVQK</sequence>
<evidence type="ECO:0000313" key="2">
    <source>
        <dbReference type="EMBL" id="PIC44781.1"/>
    </source>
</evidence>
<dbReference type="Proteomes" id="UP000230233">
    <property type="component" value="Chromosome II"/>
</dbReference>
<proteinExistence type="predicted"/>
<gene>
    <name evidence="2" type="primary">Cnig_chr_II.g5032</name>
    <name evidence="2" type="ORF">B9Z55_005032</name>
</gene>
<feature type="transmembrane region" description="Helical" evidence="1">
    <location>
        <begin position="78"/>
        <end position="95"/>
    </location>
</feature>
<keyword evidence="1" id="KW-1133">Transmembrane helix</keyword>
<keyword evidence="1" id="KW-0472">Membrane</keyword>
<keyword evidence="1" id="KW-0812">Transmembrane</keyword>
<reference evidence="3" key="1">
    <citation type="submission" date="2017-10" db="EMBL/GenBank/DDBJ databases">
        <title>Rapid genome shrinkage in a self-fertile nematode reveals novel sperm competition proteins.</title>
        <authorList>
            <person name="Yin D."/>
            <person name="Schwarz E.M."/>
            <person name="Thomas C.G."/>
            <person name="Felde R.L."/>
            <person name="Korf I.F."/>
            <person name="Cutter A.D."/>
            <person name="Schartner C.M."/>
            <person name="Ralston E.J."/>
            <person name="Meyer B.J."/>
            <person name="Haag E.S."/>
        </authorList>
    </citation>
    <scope>NUCLEOTIDE SEQUENCE [LARGE SCALE GENOMIC DNA]</scope>
    <source>
        <strain evidence="3">JU1422</strain>
    </source>
</reference>
<organism evidence="2 3">
    <name type="scientific">Caenorhabditis nigoni</name>
    <dbReference type="NCBI Taxonomy" id="1611254"/>
    <lineage>
        <taxon>Eukaryota</taxon>
        <taxon>Metazoa</taxon>
        <taxon>Ecdysozoa</taxon>
        <taxon>Nematoda</taxon>
        <taxon>Chromadorea</taxon>
        <taxon>Rhabditida</taxon>
        <taxon>Rhabditina</taxon>
        <taxon>Rhabditomorpha</taxon>
        <taxon>Rhabditoidea</taxon>
        <taxon>Rhabditidae</taxon>
        <taxon>Peloderinae</taxon>
        <taxon>Caenorhabditis</taxon>
    </lineage>
</organism>
<evidence type="ECO:0000313" key="3">
    <source>
        <dbReference type="Proteomes" id="UP000230233"/>
    </source>
</evidence>
<keyword evidence="3" id="KW-1185">Reference proteome</keyword>